<dbReference type="GO" id="GO:0071111">
    <property type="term" value="F:cyclic-guanylate-specific phosphodiesterase activity"/>
    <property type="evidence" value="ECO:0007669"/>
    <property type="project" value="UniProtKB-EC"/>
</dbReference>
<evidence type="ECO:0000259" key="11">
    <source>
        <dbReference type="PROSITE" id="PS50887"/>
    </source>
</evidence>
<keyword evidence="13" id="KW-1185">Reference proteome</keyword>
<keyword evidence="4 7" id="KW-1133">Transmembrane helix</keyword>
<feature type="transmembrane region" description="Helical" evidence="7">
    <location>
        <begin position="12"/>
        <end position="33"/>
    </location>
</feature>
<dbReference type="CDD" id="cd18774">
    <property type="entry name" value="PDC2_HK_sensor"/>
    <property type="match status" value="1"/>
</dbReference>
<organism evidence="12 13">
    <name type="scientific">Gulbenkiania indica</name>
    <dbReference type="NCBI Taxonomy" id="375574"/>
    <lineage>
        <taxon>Bacteria</taxon>
        <taxon>Pseudomonadati</taxon>
        <taxon>Pseudomonadota</taxon>
        <taxon>Betaproteobacteria</taxon>
        <taxon>Neisseriales</taxon>
        <taxon>Chromobacteriaceae</taxon>
        <taxon>Gulbenkiania</taxon>
    </lineage>
</organism>
<feature type="transmembrane region" description="Helical" evidence="7">
    <location>
        <begin position="341"/>
        <end position="362"/>
    </location>
</feature>
<protein>
    <submittedName>
        <fullName evidence="12">PAS domain S-box/diguanylate cyclase (GGDEF) domain</fullName>
    </submittedName>
</protein>
<dbReference type="STRING" id="375574.GCA_001418035_00651"/>
<dbReference type="InterPro" id="IPR000700">
    <property type="entry name" value="PAS-assoc_C"/>
</dbReference>
<dbReference type="PROSITE" id="PS50112">
    <property type="entry name" value="PAS"/>
    <property type="match status" value="1"/>
</dbReference>
<dbReference type="PROSITE" id="PS50887">
    <property type="entry name" value="GGDEF"/>
    <property type="match status" value="1"/>
</dbReference>
<dbReference type="InterPro" id="IPR035919">
    <property type="entry name" value="EAL_sf"/>
</dbReference>
<dbReference type="SMART" id="SM01049">
    <property type="entry name" value="Cache_2"/>
    <property type="match status" value="2"/>
</dbReference>
<dbReference type="GO" id="GO:0071732">
    <property type="term" value="P:cellular response to nitric oxide"/>
    <property type="evidence" value="ECO:0007669"/>
    <property type="project" value="UniProtKB-ARBA"/>
</dbReference>
<dbReference type="AlphaFoldDB" id="A0A0K6GTC2"/>
<dbReference type="PROSITE" id="PS50113">
    <property type="entry name" value="PAC"/>
    <property type="match status" value="1"/>
</dbReference>
<dbReference type="FunFam" id="3.30.70.270:FF:000001">
    <property type="entry name" value="Diguanylate cyclase domain protein"/>
    <property type="match status" value="1"/>
</dbReference>
<evidence type="ECO:0000313" key="12">
    <source>
        <dbReference type="EMBL" id="CUA82004.1"/>
    </source>
</evidence>
<evidence type="ECO:0000256" key="6">
    <source>
        <dbReference type="ARBA" id="ARBA00051114"/>
    </source>
</evidence>
<evidence type="ECO:0000256" key="3">
    <source>
        <dbReference type="ARBA" id="ARBA00022692"/>
    </source>
</evidence>
<evidence type="ECO:0000313" key="13">
    <source>
        <dbReference type="Proteomes" id="UP000243535"/>
    </source>
</evidence>
<sequence length="1053" mass="116377">MELNQDRLFRLQFAGTLAIVVLLAVTLASYFMWQHRADFRDQEARLAAEHAAEARQHLQAFGDHGALTVAGIAARTRPMLAAQLRQEGDQAYSLAQSLWTREAGRRPPKEVAALIASTLRQFRRADSTRVYFILDEQGRSILTPSTPQLEGSALLTHPDPRVPLVVRNFLASTRAHPGGGVVEYRWFMPAQQMMWPKMAYVRHFAPLGWVLGSSEFLHDAEAEVQAQATDILRRMRYPNSDLFLIDNQGVVRLYPPHPEYEGRHYIALPSAVRHDIVNFIAQGSNGRFFIQAASADSPTMMAYVRHVAPWGWTVVARTPYAANDIDAAAHRALQAHTKSRVLATVVLTLLALLSAGLFSWLLSRRVSTLIGRYRHRLDRSHAILHQQADALMLTRFLMDKAGEAICLSAPDDTLAYQNEASRRLLDTLGLTMPAYMALLFGTHPDGEHTVAVLACDGRTRHLEVTLTGLEYEHTAYRCATVRDITERVLADRQNRLAARVFEASNEAILITDASNRILAVNRAFCDTTGYTEEEVLGQTPALLASGRHDAAFYRKMWAALGERGQWSGEIWNRRKDGDIFPEWLNISVLSDEGGRPMHYIALFTDISERKAREAQLQHMAEYDILTDLPNRALIGDRLQQAIHAAEHAGQRVAVLFVDLDHFKNINDTLGHACGDMLLQQVGRRLSGSVRAMDTVGRTGGDEFVVVLPMLSQAEEAGQVAERMLEVLQAPFTLGTHTLVITPSIGISLYPDDGGTMEALLMNADLAMYHAKASGRNTYSFYAQPMNARVSERLLLENRLRQALDRGELALAYQPQFALDGVTLTGCEALLRWTDPEYGSIPPDRFIPVAEESGLIVPIGRWVLEEACRQAALWQAQGCALKVAVNVAARQLAGPEFAADVARALSLSGLPGSLLEIEVTESTLMADLQHTARQLEQIKALGVGLAVDDFGTGYSSLAYLKRFAPDTIKIDRSFITDLPQDSENAAIVSAIIQLANALGMQTLAEGVETHDQRRFLADLGCHALQGFLTGRPQPPHTLEALLATRLAEASATTP</sequence>
<dbReference type="PROSITE" id="PS50883">
    <property type="entry name" value="EAL"/>
    <property type="match status" value="1"/>
</dbReference>
<dbReference type="InterPro" id="IPR052155">
    <property type="entry name" value="Biofilm_reg_signaling"/>
</dbReference>
<dbReference type="InterPro" id="IPR000160">
    <property type="entry name" value="GGDEF_dom"/>
</dbReference>
<evidence type="ECO:0000256" key="5">
    <source>
        <dbReference type="ARBA" id="ARBA00023136"/>
    </source>
</evidence>
<dbReference type="CDD" id="cd00130">
    <property type="entry name" value="PAS"/>
    <property type="match status" value="1"/>
</dbReference>
<dbReference type="Proteomes" id="UP000243535">
    <property type="component" value="Unassembled WGS sequence"/>
</dbReference>
<dbReference type="InterPro" id="IPR001633">
    <property type="entry name" value="EAL_dom"/>
</dbReference>
<feature type="domain" description="PAS" evidence="8">
    <location>
        <begin position="493"/>
        <end position="539"/>
    </location>
</feature>
<dbReference type="Gene3D" id="3.20.20.450">
    <property type="entry name" value="EAL domain"/>
    <property type="match status" value="1"/>
</dbReference>
<dbReference type="OrthoDB" id="9813903at2"/>
<dbReference type="SMART" id="SM00052">
    <property type="entry name" value="EAL"/>
    <property type="match status" value="1"/>
</dbReference>
<feature type="domain" description="GGDEF" evidence="11">
    <location>
        <begin position="650"/>
        <end position="783"/>
    </location>
</feature>
<keyword evidence="2" id="KW-1003">Cell membrane</keyword>
<evidence type="ECO:0000259" key="10">
    <source>
        <dbReference type="PROSITE" id="PS50883"/>
    </source>
</evidence>
<dbReference type="Gene3D" id="3.30.450.20">
    <property type="entry name" value="PAS domain"/>
    <property type="match status" value="3"/>
</dbReference>
<dbReference type="InterPro" id="IPR035965">
    <property type="entry name" value="PAS-like_dom_sf"/>
</dbReference>
<dbReference type="SMART" id="SM00267">
    <property type="entry name" value="GGDEF"/>
    <property type="match status" value="1"/>
</dbReference>
<gene>
    <name evidence="12" type="ORF">Ga0061063_0853</name>
</gene>
<dbReference type="Gene3D" id="3.30.70.270">
    <property type="match status" value="1"/>
</dbReference>
<dbReference type="InterPro" id="IPR000014">
    <property type="entry name" value="PAS"/>
</dbReference>
<evidence type="ECO:0000256" key="2">
    <source>
        <dbReference type="ARBA" id="ARBA00022475"/>
    </source>
</evidence>
<dbReference type="SUPFAM" id="SSF55073">
    <property type="entry name" value="Nucleotide cyclase"/>
    <property type="match status" value="1"/>
</dbReference>
<dbReference type="SMART" id="SM00086">
    <property type="entry name" value="PAC"/>
    <property type="match status" value="2"/>
</dbReference>
<evidence type="ECO:0000256" key="4">
    <source>
        <dbReference type="ARBA" id="ARBA00022989"/>
    </source>
</evidence>
<dbReference type="PANTHER" id="PTHR44757">
    <property type="entry name" value="DIGUANYLATE CYCLASE DGCP"/>
    <property type="match status" value="1"/>
</dbReference>
<dbReference type="EMBL" id="CYHA01000001">
    <property type="protein sequence ID" value="CUA82004.1"/>
    <property type="molecule type" value="Genomic_DNA"/>
</dbReference>
<dbReference type="InterPro" id="IPR033480">
    <property type="entry name" value="sCache_2"/>
</dbReference>
<dbReference type="Pfam" id="PF00563">
    <property type="entry name" value="EAL"/>
    <property type="match status" value="1"/>
</dbReference>
<dbReference type="Pfam" id="PF13426">
    <property type="entry name" value="PAS_9"/>
    <property type="match status" value="1"/>
</dbReference>
<comment type="subcellular location">
    <subcellularLocation>
        <location evidence="1">Cell membrane</location>
        <topology evidence="1">Multi-pass membrane protein</topology>
    </subcellularLocation>
</comment>
<dbReference type="InterPro" id="IPR043128">
    <property type="entry name" value="Rev_trsase/Diguanyl_cyclase"/>
</dbReference>
<dbReference type="InterPro" id="IPR001610">
    <property type="entry name" value="PAC"/>
</dbReference>
<dbReference type="GO" id="GO:0005886">
    <property type="term" value="C:plasma membrane"/>
    <property type="evidence" value="ECO:0007669"/>
    <property type="project" value="UniProtKB-SubCell"/>
</dbReference>
<feature type="domain" description="EAL" evidence="10">
    <location>
        <begin position="792"/>
        <end position="1045"/>
    </location>
</feature>
<evidence type="ECO:0000259" key="9">
    <source>
        <dbReference type="PROSITE" id="PS50113"/>
    </source>
</evidence>
<dbReference type="Pfam" id="PF00990">
    <property type="entry name" value="GGDEF"/>
    <property type="match status" value="1"/>
</dbReference>
<dbReference type="RefSeq" id="WP_055433371.1">
    <property type="nucleotide sequence ID" value="NZ_CYHA01000001.1"/>
</dbReference>
<dbReference type="InterPro" id="IPR004010">
    <property type="entry name" value="Double_Cache_2"/>
</dbReference>
<dbReference type="SUPFAM" id="SSF55785">
    <property type="entry name" value="PYP-like sensor domain (PAS domain)"/>
    <property type="match status" value="1"/>
</dbReference>
<dbReference type="InterPro" id="IPR029787">
    <property type="entry name" value="Nucleotide_cyclase"/>
</dbReference>
<evidence type="ECO:0000256" key="7">
    <source>
        <dbReference type="SAM" id="Phobius"/>
    </source>
</evidence>
<accession>A0A0K6GTC2</accession>
<comment type="catalytic activity">
    <reaction evidence="6">
        <text>3',3'-c-di-GMP + H2O = 5'-phosphoguanylyl(3'-&gt;5')guanosine + H(+)</text>
        <dbReference type="Rhea" id="RHEA:24902"/>
        <dbReference type="ChEBI" id="CHEBI:15377"/>
        <dbReference type="ChEBI" id="CHEBI:15378"/>
        <dbReference type="ChEBI" id="CHEBI:58754"/>
        <dbReference type="ChEBI" id="CHEBI:58805"/>
        <dbReference type="EC" id="3.1.4.52"/>
    </reaction>
    <physiologicalReaction direction="left-to-right" evidence="6">
        <dbReference type="Rhea" id="RHEA:24903"/>
    </physiologicalReaction>
</comment>
<feature type="domain" description="PAC" evidence="9">
    <location>
        <begin position="566"/>
        <end position="618"/>
    </location>
</feature>
<dbReference type="NCBIfam" id="TIGR00229">
    <property type="entry name" value="sensory_box"/>
    <property type="match status" value="1"/>
</dbReference>
<evidence type="ECO:0000259" key="8">
    <source>
        <dbReference type="PROSITE" id="PS50112"/>
    </source>
</evidence>
<dbReference type="NCBIfam" id="TIGR00254">
    <property type="entry name" value="GGDEF"/>
    <property type="match status" value="1"/>
</dbReference>
<dbReference type="SUPFAM" id="SSF141868">
    <property type="entry name" value="EAL domain-like"/>
    <property type="match status" value="1"/>
</dbReference>
<keyword evidence="3 7" id="KW-0812">Transmembrane</keyword>
<reference evidence="13" key="1">
    <citation type="submission" date="2015-08" db="EMBL/GenBank/DDBJ databases">
        <authorList>
            <person name="Varghese N."/>
        </authorList>
    </citation>
    <scope>NUCLEOTIDE SEQUENCE [LARGE SCALE GENOMIC DNA]</scope>
    <source>
        <strain evidence="13">DSM 17901</strain>
    </source>
</reference>
<dbReference type="SMART" id="SM00091">
    <property type="entry name" value="PAS"/>
    <property type="match status" value="1"/>
</dbReference>
<dbReference type="PANTHER" id="PTHR44757:SF2">
    <property type="entry name" value="BIOFILM ARCHITECTURE MAINTENANCE PROTEIN MBAA"/>
    <property type="match status" value="1"/>
</dbReference>
<dbReference type="CDD" id="cd01949">
    <property type="entry name" value="GGDEF"/>
    <property type="match status" value="1"/>
</dbReference>
<keyword evidence="5 7" id="KW-0472">Membrane</keyword>
<evidence type="ECO:0000256" key="1">
    <source>
        <dbReference type="ARBA" id="ARBA00004651"/>
    </source>
</evidence>
<name>A0A0K6GTC2_9NEIS</name>
<dbReference type="CDD" id="cd01948">
    <property type="entry name" value="EAL"/>
    <property type="match status" value="1"/>
</dbReference>
<dbReference type="FunFam" id="3.20.20.450:FF:000001">
    <property type="entry name" value="Cyclic di-GMP phosphodiesterase yahA"/>
    <property type="match status" value="1"/>
</dbReference>
<proteinExistence type="predicted"/>
<dbReference type="Pfam" id="PF08269">
    <property type="entry name" value="dCache_2"/>
    <property type="match status" value="1"/>
</dbReference>